<dbReference type="Proteomes" id="UP000030765">
    <property type="component" value="Unassembled WGS sequence"/>
</dbReference>
<dbReference type="VEuPathDB" id="VectorBase:ASIC019872"/>
<sequence length="109" mass="12206">MVAHQRTREPSTSAKKKKRKNNTTTTSDGRINIHCMRDGCGVAVGERKKCHSWHWHVCSSNAVRCALHRKPHEGMGQVKGKVGRLADKQEVYHSFARLRPEGCLAGFGL</sequence>
<dbReference type="EMBL" id="ATLV01024427">
    <property type="status" value="NOT_ANNOTATED_CDS"/>
    <property type="molecule type" value="Genomic_DNA"/>
</dbReference>
<name>A0A084WMF3_ANOSI</name>
<evidence type="ECO:0000313" key="3">
    <source>
        <dbReference type="EnsemblMetazoa" id="ASIC019872-PA"/>
    </source>
</evidence>
<dbReference type="EnsemblMetazoa" id="ASIC019872-RA">
    <property type="protein sequence ID" value="ASIC019872-PA"/>
    <property type="gene ID" value="ASIC019872"/>
</dbReference>
<keyword evidence="4" id="KW-1185">Reference proteome</keyword>
<proteinExistence type="predicted"/>
<protein>
    <submittedName>
        <fullName evidence="2 3">Uncharacterized protein</fullName>
    </submittedName>
</protein>
<reference evidence="3" key="2">
    <citation type="submission" date="2020-05" db="UniProtKB">
        <authorList>
            <consortium name="EnsemblMetazoa"/>
        </authorList>
    </citation>
    <scope>IDENTIFICATION</scope>
</reference>
<feature type="region of interest" description="Disordered" evidence="1">
    <location>
        <begin position="1"/>
        <end position="29"/>
    </location>
</feature>
<evidence type="ECO:0000256" key="1">
    <source>
        <dbReference type="SAM" id="MobiDB-lite"/>
    </source>
</evidence>
<organism evidence="2">
    <name type="scientific">Anopheles sinensis</name>
    <name type="common">Mosquito</name>
    <dbReference type="NCBI Taxonomy" id="74873"/>
    <lineage>
        <taxon>Eukaryota</taxon>
        <taxon>Metazoa</taxon>
        <taxon>Ecdysozoa</taxon>
        <taxon>Arthropoda</taxon>
        <taxon>Hexapoda</taxon>
        <taxon>Insecta</taxon>
        <taxon>Pterygota</taxon>
        <taxon>Neoptera</taxon>
        <taxon>Endopterygota</taxon>
        <taxon>Diptera</taxon>
        <taxon>Nematocera</taxon>
        <taxon>Culicoidea</taxon>
        <taxon>Culicidae</taxon>
        <taxon>Anophelinae</taxon>
        <taxon>Anopheles</taxon>
    </lineage>
</organism>
<accession>A0A084WMF3</accession>
<evidence type="ECO:0000313" key="4">
    <source>
        <dbReference type="Proteomes" id="UP000030765"/>
    </source>
</evidence>
<dbReference type="EMBL" id="KE525352">
    <property type="protein sequence ID" value="KFB51397.1"/>
    <property type="molecule type" value="Genomic_DNA"/>
</dbReference>
<dbReference type="AlphaFoldDB" id="A0A084WMF3"/>
<gene>
    <name evidence="2" type="ORF">ZHAS_00019872</name>
</gene>
<evidence type="ECO:0000313" key="2">
    <source>
        <dbReference type="EMBL" id="KFB51397.1"/>
    </source>
</evidence>
<reference evidence="2 4" key="1">
    <citation type="journal article" date="2014" name="BMC Genomics">
        <title>Genome sequence of Anopheles sinensis provides insight into genetics basis of mosquito competence for malaria parasites.</title>
        <authorList>
            <person name="Zhou D."/>
            <person name="Zhang D."/>
            <person name="Ding G."/>
            <person name="Shi L."/>
            <person name="Hou Q."/>
            <person name="Ye Y."/>
            <person name="Xu Y."/>
            <person name="Zhou H."/>
            <person name="Xiong C."/>
            <person name="Li S."/>
            <person name="Yu J."/>
            <person name="Hong S."/>
            <person name="Yu X."/>
            <person name="Zou P."/>
            <person name="Chen C."/>
            <person name="Chang X."/>
            <person name="Wang W."/>
            <person name="Lv Y."/>
            <person name="Sun Y."/>
            <person name="Ma L."/>
            <person name="Shen B."/>
            <person name="Zhu C."/>
        </authorList>
    </citation>
    <scope>NUCLEOTIDE SEQUENCE [LARGE SCALE GENOMIC DNA]</scope>
</reference>